<dbReference type="OrthoDB" id="8941469at2759"/>
<reference evidence="3" key="1">
    <citation type="submission" date="2020-04" db="EMBL/GenBank/DDBJ databases">
        <authorList>
            <person name="Alioto T."/>
            <person name="Alioto T."/>
            <person name="Gomez Garrido J."/>
        </authorList>
    </citation>
    <scope>NUCLEOTIDE SEQUENCE</scope>
    <source>
        <strain evidence="3">A484AB</strain>
    </source>
</reference>
<feature type="region of interest" description="Disordered" evidence="2">
    <location>
        <begin position="264"/>
        <end position="290"/>
    </location>
</feature>
<keyword evidence="1" id="KW-0175">Coiled coil</keyword>
<evidence type="ECO:0000313" key="3">
    <source>
        <dbReference type="EMBL" id="CAB3986897.1"/>
    </source>
</evidence>
<protein>
    <submittedName>
        <fullName evidence="3">Uncharacterized protein</fullName>
    </submittedName>
</protein>
<evidence type="ECO:0000313" key="4">
    <source>
        <dbReference type="Proteomes" id="UP001152795"/>
    </source>
</evidence>
<keyword evidence="4" id="KW-1185">Reference proteome</keyword>
<dbReference type="Proteomes" id="UP001152795">
    <property type="component" value="Unassembled WGS sequence"/>
</dbReference>
<sequence length="290" mass="32850">MEIIETKSLRPFVEKTRDGVGAALVTGNSNMFREALEKQEAMEDKENRINKLESGLGILGMEYVEKRTKALEEGKRLLASEERQTIRVEIEMLSFSISQKTKNIIRLADSSKQRSRLRSKNANEKKKLEELVKQYNFVNDMLEESENAVTYAQALAGSFPWIHEEDDRVDVLPLRAKRKAVEIYLTGLRLGEELSLLKKEMVQFLSYYKDSVIPDLSTCLNSLNKDDLPDDDVVPCSTDDVGKMIKEGATLFKSVLDGSLANLDIDDSEDKDGDEEIEDDSDVEIEEAVE</sequence>
<accession>A0A7D9HJX3</accession>
<gene>
    <name evidence="3" type="ORF">PACLA_8A022526</name>
</gene>
<organism evidence="3 4">
    <name type="scientific">Paramuricea clavata</name>
    <name type="common">Red gorgonian</name>
    <name type="synonym">Violescent sea-whip</name>
    <dbReference type="NCBI Taxonomy" id="317549"/>
    <lineage>
        <taxon>Eukaryota</taxon>
        <taxon>Metazoa</taxon>
        <taxon>Cnidaria</taxon>
        <taxon>Anthozoa</taxon>
        <taxon>Octocorallia</taxon>
        <taxon>Malacalcyonacea</taxon>
        <taxon>Plexauridae</taxon>
        <taxon>Paramuricea</taxon>
    </lineage>
</organism>
<evidence type="ECO:0000256" key="1">
    <source>
        <dbReference type="SAM" id="Coils"/>
    </source>
</evidence>
<dbReference type="EMBL" id="CACRXK020001088">
    <property type="protein sequence ID" value="CAB3986897.1"/>
    <property type="molecule type" value="Genomic_DNA"/>
</dbReference>
<comment type="caution">
    <text evidence="3">The sequence shown here is derived from an EMBL/GenBank/DDBJ whole genome shotgun (WGS) entry which is preliminary data.</text>
</comment>
<name>A0A7D9HJX3_PARCT</name>
<evidence type="ECO:0000256" key="2">
    <source>
        <dbReference type="SAM" id="MobiDB-lite"/>
    </source>
</evidence>
<proteinExistence type="predicted"/>
<dbReference type="AlphaFoldDB" id="A0A7D9HJX3"/>
<feature type="coiled-coil region" evidence="1">
    <location>
        <begin position="114"/>
        <end position="148"/>
    </location>
</feature>